<dbReference type="EMBL" id="QGNW01001665">
    <property type="protein sequence ID" value="RVW33798.1"/>
    <property type="molecule type" value="Genomic_DNA"/>
</dbReference>
<gene>
    <name evidence="2" type="primary">PRT6_4</name>
    <name evidence="1" type="synonym">PRT6_0</name>
    <name evidence="2" type="ORF">CK203_033652</name>
    <name evidence="1" type="ORF">CK203_074840</name>
</gene>
<sequence>MHRGKPLYLNKERYAALSHMVASHGLDRSSKVLGETTIAAFFLI</sequence>
<name>A0A438HSQ4_VITVI</name>
<protein>
    <submittedName>
        <fullName evidence="2">E3 ubiquitin-protein ligase PRT6</fullName>
    </submittedName>
</protein>
<dbReference type="Proteomes" id="UP000288805">
    <property type="component" value="Unassembled WGS sequence"/>
</dbReference>
<comment type="caution">
    <text evidence="2">The sequence shown here is derived from an EMBL/GenBank/DDBJ whole genome shotgun (WGS) entry which is preliminary data.</text>
</comment>
<evidence type="ECO:0000313" key="2">
    <source>
        <dbReference type="EMBL" id="RVW87430.1"/>
    </source>
</evidence>
<accession>A0A438HSQ4</accession>
<evidence type="ECO:0000313" key="1">
    <source>
        <dbReference type="EMBL" id="RVW33798.1"/>
    </source>
</evidence>
<reference evidence="2 3" key="1">
    <citation type="journal article" date="2018" name="PLoS Genet.">
        <title>Population sequencing reveals clonal diversity and ancestral inbreeding in the grapevine cultivar Chardonnay.</title>
        <authorList>
            <person name="Roach M.J."/>
            <person name="Johnson D.L."/>
            <person name="Bohlmann J."/>
            <person name="van Vuuren H.J."/>
            <person name="Jones S.J."/>
            <person name="Pretorius I.S."/>
            <person name="Schmidt S.A."/>
            <person name="Borneman A.R."/>
        </authorList>
    </citation>
    <scope>NUCLEOTIDE SEQUENCE [LARGE SCALE GENOMIC DNA]</scope>
    <source>
        <strain evidence="3">cv. Chardonnay</strain>
        <strain evidence="2">I10V1</strain>
        <tissue evidence="2">Leaf</tissue>
    </source>
</reference>
<dbReference type="AlphaFoldDB" id="A0A438HSQ4"/>
<evidence type="ECO:0000313" key="3">
    <source>
        <dbReference type="Proteomes" id="UP000288805"/>
    </source>
</evidence>
<dbReference type="EMBL" id="QGNW01000184">
    <property type="protein sequence ID" value="RVW87430.1"/>
    <property type="molecule type" value="Genomic_DNA"/>
</dbReference>
<proteinExistence type="predicted"/>
<organism evidence="2 3">
    <name type="scientific">Vitis vinifera</name>
    <name type="common">Grape</name>
    <dbReference type="NCBI Taxonomy" id="29760"/>
    <lineage>
        <taxon>Eukaryota</taxon>
        <taxon>Viridiplantae</taxon>
        <taxon>Streptophyta</taxon>
        <taxon>Embryophyta</taxon>
        <taxon>Tracheophyta</taxon>
        <taxon>Spermatophyta</taxon>
        <taxon>Magnoliopsida</taxon>
        <taxon>eudicotyledons</taxon>
        <taxon>Gunneridae</taxon>
        <taxon>Pentapetalae</taxon>
        <taxon>rosids</taxon>
        <taxon>Vitales</taxon>
        <taxon>Vitaceae</taxon>
        <taxon>Viteae</taxon>
        <taxon>Vitis</taxon>
    </lineage>
</organism>